<evidence type="ECO:0000313" key="1">
    <source>
        <dbReference type="EMBL" id="CRH07814.1"/>
    </source>
</evidence>
<dbReference type="EMBL" id="LO017727">
    <property type="protein sequence ID" value="CRH07814.1"/>
    <property type="molecule type" value="Genomic_DNA"/>
</dbReference>
<reference evidence="1" key="1">
    <citation type="submission" date="2015-04" db="EMBL/GenBank/DDBJ databases">
        <authorList>
            <person name="Syromyatnikov M.Y."/>
            <person name="Popov V.N."/>
        </authorList>
    </citation>
    <scope>NUCLEOTIDE SEQUENCE</scope>
    <source>
        <strain evidence="1">MO-1</strain>
    </source>
</reference>
<protein>
    <submittedName>
        <fullName evidence="1">Uncharacterized protein</fullName>
    </submittedName>
</protein>
<name>A0A1S7LNT8_MAGMO</name>
<proteinExistence type="predicted"/>
<organism evidence="1">
    <name type="scientific">Magnetococcus massalia (strain MO-1)</name>
    <dbReference type="NCBI Taxonomy" id="451514"/>
    <lineage>
        <taxon>Bacteria</taxon>
        <taxon>Pseudomonadati</taxon>
        <taxon>Pseudomonadota</taxon>
        <taxon>Magnetococcia</taxon>
        <taxon>Magnetococcales</taxon>
        <taxon>Magnetococcaceae</taxon>
        <taxon>Magnetococcus</taxon>
    </lineage>
</organism>
<sequence>MVWNLYIARLKPREVLKLNRIEFGETTTLVNLWGSLVPCWAYTYNR</sequence>
<dbReference type="AlphaFoldDB" id="A0A1S7LNT8"/>
<accession>A0A1S7LNT8</accession>
<gene>
    <name evidence="1" type="ORF">MAGMO_3682</name>
</gene>